<dbReference type="Proteomes" id="UP001501005">
    <property type="component" value="Unassembled WGS sequence"/>
</dbReference>
<feature type="domain" description="Thioredoxin" evidence="6">
    <location>
        <begin position="28"/>
        <end position="227"/>
    </location>
</feature>
<dbReference type="PANTHER" id="PTHR13887">
    <property type="entry name" value="GLUTATHIONE S-TRANSFERASE KAPPA"/>
    <property type="match status" value="1"/>
</dbReference>
<evidence type="ECO:0000256" key="1">
    <source>
        <dbReference type="ARBA" id="ARBA00005791"/>
    </source>
</evidence>
<dbReference type="InterPro" id="IPR013766">
    <property type="entry name" value="Thioredoxin_domain"/>
</dbReference>
<dbReference type="SUPFAM" id="SSF52833">
    <property type="entry name" value="Thioredoxin-like"/>
    <property type="match status" value="1"/>
</dbReference>
<dbReference type="EMBL" id="BAAAHG010000019">
    <property type="protein sequence ID" value="GAA0914020.1"/>
    <property type="molecule type" value="Genomic_DNA"/>
</dbReference>
<dbReference type="PANTHER" id="PTHR13887:SF14">
    <property type="entry name" value="DISULFIDE BOND FORMATION PROTEIN D"/>
    <property type="match status" value="1"/>
</dbReference>
<evidence type="ECO:0000256" key="3">
    <source>
        <dbReference type="ARBA" id="ARBA00023002"/>
    </source>
</evidence>
<evidence type="ECO:0000256" key="4">
    <source>
        <dbReference type="ARBA" id="ARBA00023157"/>
    </source>
</evidence>
<evidence type="ECO:0000313" key="8">
    <source>
        <dbReference type="Proteomes" id="UP001501005"/>
    </source>
</evidence>
<reference evidence="8" key="1">
    <citation type="journal article" date="2019" name="Int. J. Syst. Evol. Microbiol.">
        <title>The Global Catalogue of Microorganisms (GCM) 10K type strain sequencing project: providing services to taxonomists for standard genome sequencing and annotation.</title>
        <authorList>
            <consortium name="The Broad Institute Genomics Platform"/>
            <consortium name="The Broad Institute Genome Sequencing Center for Infectious Disease"/>
            <person name="Wu L."/>
            <person name="Ma J."/>
        </authorList>
    </citation>
    <scope>NUCLEOTIDE SEQUENCE [LARGE SCALE GENOMIC DNA]</scope>
    <source>
        <strain evidence="8">JCM 10673</strain>
    </source>
</reference>
<name>A0ABP3Z4T3_9ACTN</name>
<dbReference type="PROSITE" id="PS51352">
    <property type="entry name" value="THIOREDOXIN_2"/>
    <property type="match status" value="1"/>
</dbReference>
<proteinExistence type="inferred from homology"/>
<gene>
    <name evidence="7" type="ORF">GCM10009549_28010</name>
</gene>
<keyword evidence="5" id="KW-0676">Redox-active center</keyword>
<dbReference type="Pfam" id="PF13462">
    <property type="entry name" value="Thioredoxin_4"/>
    <property type="match status" value="1"/>
</dbReference>
<dbReference type="Gene3D" id="3.40.30.10">
    <property type="entry name" value="Glutaredoxin"/>
    <property type="match status" value="1"/>
</dbReference>
<evidence type="ECO:0000259" key="6">
    <source>
        <dbReference type="PROSITE" id="PS51352"/>
    </source>
</evidence>
<protein>
    <recommendedName>
        <fullName evidence="6">Thioredoxin domain-containing protein</fullName>
    </recommendedName>
</protein>
<comment type="caution">
    <text evidence="7">The sequence shown here is derived from an EMBL/GenBank/DDBJ whole genome shotgun (WGS) entry which is preliminary data.</text>
</comment>
<keyword evidence="3" id="KW-0560">Oxidoreductase</keyword>
<keyword evidence="8" id="KW-1185">Reference proteome</keyword>
<evidence type="ECO:0000256" key="2">
    <source>
        <dbReference type="ARBA" id="ARBA00022729"/>
    </source>
</evidence>
<organism evidence="7 8">
    <name type="scientific">Streptomyces thermoalcalitolerans</name>
    <dbReference type="NCBI Taxonomy" id="65605"/>
    <lineage>
        <taxon>Bacteria</taxon>
        <taxon>Bacillati</taxon>
        <taxon>Actinomycetota</taxon>
        <taxon>Actinomycetes</taxon>
        <taxon>Kitasatosporales</taxon>
        <taxon>Streptomycetaceae</taxon>
        <taxon>Streptomyces</taxon>
    </lineage>
</organism>
<dbReference type="RefSeq" id="WP_344049826.1">
    <property type="nucleotide sequence ID" value="NZ_BAAAHG010000019.1"/>
</dbReference>
<evidence type="ECO:0000256" key="5">
    <source>
        <dbReference type="ARBA" id="ARBA00023284"/>
    </source>
</evidence>
<dbReference type="InterPro" id="IPR012336">
    <property type="entry name" value="Thioredoxin-like_fold"/>
</dbReference>
<evidence type="ECO:0000313" key="7">
    <source>
        <dbReference type="EMBL" id="GAA0914020.1"/>
    </source>
</evidence>
<keyword evidence="4" id="KW-1015">Disulfide bond</keyword>
<comment type="similarity">
    <text evidence="1">Belongs to the thioredoxin family. DsbA subfamily.</text>
</comment>
<dbReference type="InterPro" id="IPR036249">
    <property type="entry name" value="Thioredoxin-like_sf"/>
</dbReference>
<keyword evidence="2" id="KW-0732">Signal</keyword>
<accession>A0ABP3Z4T3</accession>
<sequence length="237" mass="25269">MLITAVSGAAAVLASTVALTGAPGSSGAKETPTASSAATPDEREASLLALARRKADDPLAKGRADAPVVMITYADFRCSYCARFARETEPHLVREYVNKGILRIEWRNFPLLGAASERAARAAWAAGQQGRFWQFHDVVYKKSDQSDQDRFSAERLRDMAREAGVADLNRFSADMESKAAGEAVRRDQEEGHTLGVSSTPAFLVNTTPLLGAQPLTAFAVAIDRAAEEAGGTGKAAR</sequence>